<gene>
    <name evidence="2" type="ORF">C7450_102508</name>
</gene>
<dbReference type="SUPFAM" id="SSF52499">
    <property type="entry name" value="Isochorismatase-like hydrolases"/>
    <property type="match status" value="1"/>
</dbReference>
<dbReference type="PANTHER" id="PTHR14119:SF3">
    <property type="entry name" value="ISOCHORISMATASE DOMAIN-CONTAINING PROTEIN 2"/>
    <property type="match status" value="1"/>
</dbReference>
<dbReference type="InterPro" id="IPR036380">
    <property type="entry name" value="Isochorismatase-like_sf"/>
</dbReference>
<comment type="caution">
    <text evidence="2">The sequence shown here is derived from an EMBL/GenBank/DDBJ whole genome shotgun (WGS) entry which is preliminary data.</text>
</comment>
<keyword evidence="2" id="KW-0378">Hydrolase</keyword>
<evidence type="ECO:0000313" key="2">
    <source>
        <dbReference type="EMBL" id="PXW63590.1"/>
    </source>
</evidence>
<dbReference type="InterPro" id="IPR000868">
    <property type="entry name" value="Isochorismatase-like_dom"/>
</dbReference>
<protein>
    <submittedName>
        <fullName evidence="2">Isochorismate hydrolase</fullName>
    </submittedName>
</protein>
<dbReference type="Proteomes" id="UP000248021">
    <property type="component" value="Unassembled WGS sequence"/>
</dbReference>
<dbReference type="Gene3D" id="3.40.50.850">
    <property type="entry name" value="Isochorismatase-like"/>
    <property type="match status" value="1"/>
</dbReference>
<dbReference type="InterPro" id="IPR050993">
    <property type="entry name" value="Isochorismatase_domain"/>
</dbReference>
<reference evidence="2 3" key="1">
    <citation type="submission" date="2018-05" db="EMBL/GenBank/DDBJ databases">
        <title>Genomic Encyclopedia of Type Strains, Phase IV (KMG-IV): sequencing the most valuable type-strain genomes for metagenomic binning, comparative biology and taxonomic classification.</title>
        <authorList>
            <person name="Goeker M."/>
        </authorList>
    </citation>
    <scope>NUCLEOTIDE SEQUENCE [LARGE SCALE GENOMIC DNA]</scope>
    <source>
        <strain evidence="2 3">DSM 6462</strain>
    </source>
</reference>
<accession>A0A2V3UEV4</accession>
<dbReference type="AlphaFoldDB" id="A0A2V3UEV4"/>
<sequence length="181" mass="19811">MPLLDRDRCRLLVVDIQEKLLPAMDAQESFVRNAAIVLQAARTLGVPSLISEQYPQGLGSTIAPITSLAPDVPRLSKTTFSCALEPRMREWFDLNASGQIVLIGLEAHVCVLQTAMDLQRDGFEVFVVADAVSSRRATSVQTALSRLAAASVSIVTTEMVVFEWMRTAASPHFKALSKLIR</sequence>
<dbReference type="PANTHER" id="PTHR14119">
    <property type="entry name" value="HYDROLASE"/>
    <property type="match status" value="1"/>
</dbReference>
<dbReference type="GO" id="GO:0016787">
    <property type="term" value="F:hydrolase activity"/>
    <property type="evidence" value="ECO:0007669"/>
    <property type="project" value="UniProtKB-KW"/>
</dbReference>
<dbReference type="Pfam" id="PF00857">
    <property type="entry name" value="Isochorismatase"/>
    <property type="match status" value="1"/>
</dbReference>
<name>A0A2V3UEV4_9HYPH</name>
<dbReference type="OrthoDB" id="9796958at2"/>
<evidence type="ECO:0000259" key="1">
    <source>
        <dbReference type="Pfam" id="PF00857"/>
    </source>
</evidence>
<proteinExistence type="predicted"/>
<keyword evidence="3" id="KW-1185">Reference proteome</keyword>
<dbReference type="RefSeq" id="WP_110373715.1">
    <property type="nucleotide sequence ID" value="NZ_JAHBRY010000002.1"/>
</dbReference>
<organism evidence="2 3">
    <name type="scientific">Chelatococcus asaccharovorans</name>
    <dbReference type="NCBI Taxonomy" id="28210"/>
    <lineage>
        <taxon>Bacteria</taxon>
        <taxon>Pseudomonadati</taxon>
        <taxon>Pseudomonadota</taxon>
        <taxon>Alphaproteobacteria</taxon>
        <taxon>Hyphomicrobiales</taxon>
        <taxon>Chelatococcaceae</taxon>
        <taxon>Chelatococcus</taxon>
    </lineage>
</organism>
<dbReference type="EMBL" id="QJJK01000002">
    <property type="protein sequence ID" value="PXW63590.1"/>
    <property type="molecule type" value="Genomic_DNA"/>
</dbReference>
<evidence type="ECO:0000313" key="3">
    <source>
        <dbReference type="Proteomes" id="UP000248021"/>
    </source>
</evidence>
<feature type="domain" description="Isochorismatase-like" evidence="1">
    <location>
        <begin position="11"/>
        <end position="158"/>
    </location>
</feature>